<protein>
    <submittedName>
        <fullName evidence="1">Uncharacterized protein</fullName>
    </submittedName>
</protein>
<sequence length="126" mass="15353">MKRQKQFEFNINEKISYPYTPLRMSPSFRIKFQSPTKVQKIKFIYQKDLKEYESHYFDQFVDTNRIPTIHTQRAASQKQAQMQLRQQTPNYINLNPKDSEQENDKLSEFLRIIRGKKQVRINEHQQ</sequence>
<name>A0A8S1L328_PARPR</name>
<evidence type="ECO:0000313" key="1">
    <source>
        <dbReference type="EMBL" id="CAD8061877.1"/>
    </source>
</evidence>
<proteinExistence type="predicted"/>
<keyword evidence="2" id="KW-1185">Reference proteome</keyword>
<evidence type="ECO:0000313" key="2">
    <source>
        <dbReference type="Proteomes" id="UP000688137"/>
    </source>
</evidence>
<dbReference type="AlphaFoldDB" id="A0A8S1L328"/>
<comment type="caution">
    <text evidence="1">The sequence shown here is derived from an EMBL/GenBank/DDBJ whole genome shotgun (WGS) entry which is preliminary data.</text>
</comment>
<dbReference type="Proteomes" id="UP000688137">
    <property type="component" value="Unassembled WGS sequence"/>
</dbReference>
<dbReference type="EMBL" id="CAJJDM010000031">
    <property type="protein sequence ID" value="CAD8061877.1"/>
    <property type="molecule type" value="Genomic_DNA"/>
</dbReference>
<organism evidence="1 2">
    <name type="scientific">Paramecium primaurelia</name>
    <dbReference type="NCBI Taxonomy" id="5886"/>
    <lineage>
        <taxon>Eukaryota</taxon>
        <taxon>Sar</taxon>
        <taxon>Alveolata</taxon>
        <taxon>Ciliophora</taxon>
        <taxon>Intramacronucleata</taxon>
        <taxon>Oligohymenophorea</taxon>
        <taxon>Peniculida</taxon>
        <taxon>Parameciidae</taxon>
        <taxon>Paramecium</taxon>
    </lineage>
</organism>
<accession>A0A8S1L328</accession>
<gene>
    <name evidence="1" type="ORF">PPRIM_AZ9-3.1.T0320217</name>
</gene>
<reference evidence="1" key="1">
    <citation type="submission" date="2021-01" db="EMBL/GenBank/DDBJ databases">
        <authorList>
            <consortium name="Genoscope - CEA"/>
            <person name="William W."/>
        </authorList>
    </citation>
    <scope>NUCLEOTIDE SEQUENCE</scope>
</reference>
<dbReference type="OMA" id="YESHYFD"/>